<dbReference type="InterPro" id="IPR018062">
    <property type="entry name" value="HTH_AraC-typ_CS"/>
</dbReference>
<evidence type="ECO:0000259" key="4">
    <source>
        <dbReference type="PROSITE" id="PS01124"/>
    </source>
</evidence>
<gene>
    <name evidence="5" type="ORF">D3230_06505</name>
</gene>
<dbReference type="Pfam" id="PF02311">
    <property type="entry name" value="AraC_binding"/>
    <property type="match status" value="1"/>
</dbReference>
<dbReference type="RefSeq" id="WP_202344219.1">
    <property type="nucleotide sequence ID" value="NZ_BAAAPI010000013.1"/>
</dbReference>
<dbReference type="PANTHER" id="PTHR11019">
    <property type="entry name" value="HTH-TYPE TRANSCRIPTIONAL REGULATOR NIMR"/>
    <property type="match status" value="1"/>
</dbReference>
<proteinExistence type="predicted"/>
<protein>
    <submittedName>
        <fullName evidence="5">AraC family transcriptional regulator</fullName>
    </submittedName>
</protein>
<keyword evidence="1" id="KW-0805">Transcription regulation</keyword>
<keyword evidence="6" id="KW-1185">Reference proteome</keyword>
<keyword evidence="2" id="KW-0238">DNA-binding</keyword>
<name>A0ABS1SFX9_9MICO</name>
<dbReference type="Pfam" id="PF12833">
    <property type="entry name" value="HTH_18"/>
    <property type="match status" value="1"/>
</dbReference>
<evidence type="ECO:0000313" key="6">
    <source>
        <dbReference type="Proteomes" id="UP001645859"/>
    </source>
</evidence>
<accession>A0ABS1SFX9</accession>
<keyword evidence="3" id="KW-0804">Transcription</keyword>
<dbReference type="PROSITE" id="PS01124">
    <property type="entry name" value="HTH_ARAC_FAMILY_2"/>
    <property type="match status" value="1"/>
</dbReference>
<dbReference type="SUPFAM" id="SSF51182">
    <property type="entry name" value="RmlC-like cupins"/>
    <property type="match status" value="1"/>
</dbReference>
<dbReference type="InterPro" id="IPR009057">
    <property type="entry name" value="Homeodomain-like_sf"/>
</dbReference>
<dbReference type="SMART" id="SM00342">
    <property type="entry name" value="HTH_ARAC"/>
    <property type="match status" value="1"/>
</dbReference>
<organism evidence="5 6">
    <name type="scientific">Leucobacter chromiireducens subsp. solipictus</name>
    <dbReference type="NCBI Taxonomy" id="398235"/>
    <lineage>
        <taxon>Bacteria</taxon>
        <taxon>Bacillati</taxon>
        <taxon>Actinomycetota</taxon>
        <taxon>Actinomycetes</taxon>
        <taxon>Micrococcales</taxon>
        <taxon>Microbacteriaceae</taxon>
        <taxon>Leucobacter</taxon>
    </lineage>
</organism>
<dbReference type="PROSITE" id="PS00041">
    <property type="entry name" value="HTH_ARAC_FAMILY_1"/>
    <property type="match status" value="1"/>
</dbReference>
<reference evidence="5 6" key="1">
    <citation type="submission" date="2018-09" db="EMBL/GenBank/DDBJ databases">
        <title>Comparative genomics of Leucobacter spp.</title>
        <authorList>
            <person name="Reis A.C."/>
            <person name="Kolvenbach B.A."/>
            <person name="Corvini P.F.X."/>
            <person name="Nunes O.C."/>
        </authorList>
    </citation>
    <scope>NUCLEOTIDE SEQUENCE [LARGE SCALE GENOMIC DNA]</scope>
    <source>
        <strain evidence="5 6">TAN 31504</strain>
    </source>
</reference>
<evidence type="ECO:0000256" key="3">
    <source>
        <dbReference type="ARBA" id="ARBA00023163"/>
    </source>
</evidence>
<dbReference type="Proteomes" id="UP001645859">
    <property type="component" value="Unassembled WGS sequence"/>
</dbReference>
<dbReference type="InterPro" id="IPR018060">
    <property type="entry name" value="HTH_AraC"/>
</dbReference>
<dbReference type="InterPro" id="IPR011051">
    <property type="entry name" value="RmlC_Cupin_sf"/>
</dbReference>
<feature type="domain" description="HTH araC/xylS-type" evidence="4">
    <location>
        <begin position="169"/>
        <end position="266"/>
    </location>
</feature>
<comment type="caution">
    <text evidence="5">The sequence shown here is derived from an EMBL/GenBank/DDBJ whole genome shotgun (WGS) entry which is preliminary data.</text>
</comment>
<evidence type="ECO:0000313" key="5">
    <source>
        <dbReference type="EMBL" id="MBL3678947.1"/>
    </source>
</evidence>
<evidence type="ECO:0000256" key="2">
    <source>
        <dbReference type="ARBA" id="ARBA00023125"/>
    </source>
</evidence>
<evidence type="ECO:0000256" key="1">
    <source>
        <dbReference type="ARBA" id="ARBA00023015"/>
    </source>
</evidence>
<dbReference type="PANTHER" id="PTHR11019:SF199">
    <property type="entry name" value="HTH-TYPE TRANSCRIPTIONAL REGULATOR NIMR"/>
    <property type="match status" value="1"/>
</dbReference>
<dbReference type="InterPro" id="IPR003313">
    <property type="entry name" value="AraC-bd"/>
</dbReference>
<dbReference type="SUPFAM" id="SSF46689">
    <property type="entry name" value="Homeodomain-like"/>
    <property type="match status" value="1"/>
</dbReference>
<dbReference type="EMBL" id="QYAC01000003">
    <property type="protein sequence ID" value="MBL3678947.1"/>
    <property type="molecule type" value="Genomic_DNA"/>
</dbReference>
<sequence>MLTLHRSAPPLAEAATMEIPWIPDGFLLTTIDFDVTGPIDWLEHAHAEYELLWSHRGMVTLEADGRVWAVPPELGVWIPADLPHRASAEAGAEVRATYFAADASRLSAMPDRVTGVAISDPLRALLQHNLHADLDAEARLRMQRVILDLLAPAPQVSFDLSMPSSPHLRSIARTILADPADKRTTSDWASMCGMHSRTLARQFTSETGMSFTQWRILARLQLAIRELAAGHPVARVSRRLGYRNTSTFIDHFRTLTGQTPAAYTRTDAVLRA</sequence>
<dbReference type="Gene3D" id="1.10.10.60">
    <property type="entry name" value="Homeodomain-like"/>
    <property type="match status" value="1"/>
</dbReference>